<protein>
    <submittedName>
        <fullName evidence="2">Uncharacterized protein</fullName>
    </submittedName>
</protein>
<evidence type="ECO:0000256" key="1">
    <source>
        <dbReference type="SAM" id="MobiDB-lite"/>
    </source>
</evidence>
<proteinExistence type="predicted"/>
<gene>
    <name evidence="2" type="ORF">JOQ06_017486</name>
</gene>
<reference evidence="2" key="1">
    <citation type="submission" date="2022-11" db="EMBL/GenBank/DDBJ databases">
        <title>Chromosome-level genome of Pogonophryne albipinna.</title>
        <authorList>
            <person name="Jo E."/>
        </authorList>
    </citation>
    <scope>NUCLEOTIDE SEQUENCE</scope>
    <source>
        <strain evidence="2">SGF0006</strain>
        <tissue evidence="2">Muscle</tissue>
    </source>
</reference>
<feature type="region of interest" description="Disordered" evidence="1">
    <location>
        <begin position="61"/>
        <end position="111"/>
    </location>
</feature>
<dbReference type="AlphaFoldDB" id="A0AAD6FJ53"/>
<evidence type="ECO:0000313" key="2">
    <source>
        <dbReference type="EMBL" id="KAJ4935961.1"/>
    </source>
</evidence>
<feature type="region of interest" description="Disordered" evidence="1">
    <location>
        <begin position="241"/>
        <end position="292"/>
    </location>
</feature>
<organism evidence="2 3">
    <name type="scientific">Pogonophryne albipinna</name>
    <dbReference type="NCBI Taxonomy" id="1090488"/>
    <lineage>
        <taxon>Eukaryota</taxon>
        <taxon>Metazoa</taxon>
        <taxon>Chordata</taxon>
        <taxon>Craniata</taxon>
        <taxon>Vertebrata</taxon>
        <taxon>Euteleostomi</taxon>
        <taxon>Actinopterygii</taxon>
        <taxon>Neopterygii</taxon>
        <taxon>Teleostei</taxon>
        <taxon>Neoteleostei</taxon>
        <taxon>Acanthomorphata</taxon>
        <taxon>Eupercaria</taxon>
        <taxon>Perciformes</taxon>
        <taxon>Notothenioidei</taxon>
        <taxon>Pogonophryne</taxon>
    </lineage>
</organism>
<sequence>MEPLQWPIAPDGYIPNSVIRSWSRNGKAINITGYLDDIFDSLQHCTTNDEEDESTRVFWLADEEEEEEIKTDDVKQRGKEKEDKKNEKGKVERHERAYENKEREEEDKKDGFDLLKPSYDIQTTLQNQQITSDEGQMNVEPQRQEVRSTYNSRKTVEKILLTCHDNGPKQLGEKREDFKPQETITAPLQYVSVPFREKTSSFISKGPTEALKLPEPSVMCPVVSAESAVVSPVAVISKQEPRITLNKPPTEPQNLTPHPLKPTPPTPEDPRPQPELGSPECPPIRDESFRPLTSSCKNVRDVVHLDRKALELFKKSKYGNKNLSHPGKYSTKTERLSASKGTDSPVQTNTGGLYRRPEFWSKMSTIPTHPPSVSGLEGPSDQLFSDLSLQFEQTNLPNKKQNGNISKPEWRKNLYQRIALQGFSSPQGARLAAKEHTVKPSNARQPATIIPSLQPGQAAAHQRVVQKVQMKDTREPAYFKDHYVIPMNSQQSFFTSNLSGKTQYGRLQFDWLSGHDEEKLLCGCG</sequence>
<keyword evidence="3" id="KW-1185">Reference proteome</keyword>
<comment type="caution">
    <text evidence="2">The sequence shown here is derived from an EMBL/GenBank/DDBJ whole genome shotgun (WGS) entry which is preliminary data.</text>
</comment>
<feature type="compositionally biased region" description="Polar residues" evidence="1">
    <location>
        <begin position="339"/>
        <end position="351"/>
    </location>
</feature>
<feature type="compositionally biased region" description="Acidic residues" evidence="1">
    <location>
        <begin position="61"/>
        <end position="70"/>
    </location>
</feature>
<feature type="region of interest" description="Disordered" evidence="1">
    <location>
        <begin position="318"/>
        <end position="353"/>
    </location>
</feature>
<name>A0AAD6FJ53_9TELE</name>
<evidence type="ECO:0000313" key="3">
    <source>
        <dbReference type="Proteomes" id="UP001219934"/>
    </source>
</evidence>
<dbReference type="Proteomes" id="UP001219934">
    <property type="component" value="Unassembled WGS sequence"/>
</dbReference>
<dbReference type="EMBL" id="JAPTMU010000011">
    <property type="protein sequence ID" value="KAJ4935961.1"/>
    <property type="molecule type" value="Genomic_DNA"/>
</dbReference>
<accession>A0AAD6FJ53</accession>
<feature type="compositionally biased region" description="Basic and acidic residues" evidence="1">
    <location>
        <begin position="71"/>
        <end position="111"/>
    </location>
</feature>